<accession>A0AAD1UKV7</accession>
<dbReference type="SUPFAM" id="SSF57850">
    <property type="entry name" value="RING/U-box"/>
    <property type="match status" value="1"/>
</dbReference>
<keyword evidence="1" id="KW-0479">Metal-binding</keyword>
<dbReference type="Gene3D" id="3.30.160.60">
    <property type="entry name" value="Classic Zinc Finger"/>
    <property type="match status" value="1"/>
</dbReference>
<feature type="domain" description="B box-type" evidence="4">
    <location>
        <begin position="81"/>
        <end position="117"/>
    </location>
</feature>
<keyword evidence="6" id="KW-1185">Reference proteome</keyword>
<reference evidence="5" key="1">
    <citation type="submission" date="2023-07" db="EMBL/GenBank/DDBJ databases">
        <authorList>
            <consortium name="AG Swart"/>
            <person name="Singh M."/>
            <person name="Singh A."/>
            <person name="Seah K."/>
            <person name="Emmerich C."/>
        </authorList>
    </citation>
    <scope>NUCLEOTIDE SEQUENCE</scope>
    <source>
        <strain evidence="5">DP1</strain>
    </source>
</reference>
<dbReference type="EMBL" id="CAMPGE010012472">
    <property type="protein sequence ID" value="CAI2371241.1"/>
    <property type="molecule type" value="Genomic_DNA"/>
</dbReference>
<dbReference type="Proteomes" id="UP001295684">
    <property type="component" value="Unassembled WGS sequence"/>
</dbReference>
<dbReference type="PROSITE" id="PS50089">
    <property type="entry name" value="ZF_RING_2"/>
    <property type="match status" value="1"/>
</dbReference>
<dbReference type="PROSITE" id="PS50119">
    <property type="entry name" value="ZF_BBOX"/>
    <property type="match status" value="1"/>
</dbReference>
<keyword evidence="2" id="KW-0863">Zinc-finger</keyword>
<dbReference type="Gene3D" id="3.30.40.10">
    <property type="entry name" value="Zinc/RING finger domain, C3HC4 (zinc finger)"/>
    <property type="match status" value="1"/>
</dbReference>
<evidence type="ECO:0000313" key="5">
    <source>
        <dbReference type="EMBL" id="CAI2371241.1"/>
    </source>
</evidence>
<sequence>MILAQVKFDCQICISPINAVNNLQCTHCGMTWCQKCIEDWIKSYKNCPNCKKELNKKLLIKNIALSQIMAQKLEDSYIDPCRKHKSLTRIMCKDCIEPVCDICISSNGHKNCSFMTIKELVMTNKDKALIAEEWQKALEENMKLYSNIVQDEEFRIHYKSFFDVYNHSHGKKGFASAFMSEYERVSLKNDTADIESVFKLDRINEKGMYLEKMKNAKCMEDLVKVIQDNPYFVDLSFYKIYQYCYKSKDYHDKYKLFKKHKEYYFDISTVCFEDLKETKIGSEDFCDVYAKLYCKKSPSLSLSFIGIKELKDIDFMRVVFYCPKNTDIYIDWIQPIDKQSNKLKIRQKFINTAVLNAILSQMKELGLVLELYSKNTEECVQDKVQRFEDALNRAASKSSPPVKNAKIISKRSQKLKYKEDKDQDCEMFMGRILCPDNYYFENGCRKNWPNRYKKRKKGNSPW</sequence>
<dbReference type="InterPro" id="IPR001841">
    <property type="entry name" value="Znf_RING"/>
</dbReference>
<evidence type="ECO:0000259" key="4">
    <source>
        <dbReference type="PROSITE" id="PS50119"/>
    </source>
</evidence>
<name>A0AAD1UKV7_EUPCR</name>
<dbReference type="SUPFAM" id="SSF57845">
    <property type="entry name" value="B-box zinc-binding domain"/>
    <property type="match status" value="1"/>
</dbReference>
<keyword evidence="2" id="KW-0862">Zinc</keyword>
<evidence type="ECO:0000256" key="1">
    <source>
        <dbReference type="ARBA" id="ARBA00022723"/>
    </source>
</evidence>
<comment type="caution">
    <text evidence="5">The sequence shown here is derived from an EMBL/GenBank/DDBJ whole genome shotgun (WGS) entry which is preliminary data.</text>
</comment>
<evidence type="ECO:0000313" key="6">
    <source>
        <dbReference type="Proteomes" id="UP001295684"/>
    </source>
</evidence>
<feature type="domain" description="RING-type" evidence="3">
    <location>
        <begin position="10"/>
        <end position="51"/>
    </location>
</feature>
<organism evidence="5 6">
    <name type="scientific">Euplotes crassus</name>
    <dbReference type="NCBI Taxonomy" id="5936"/>
    <lineage>
        <taxon>Eukaryota</taxon>
        <taxon>Sar</taxon>
        <taxon>Alveolata</taxon>
        <taxon>Ciliophora</taxon>
        <taxon>Intramacronucleata</taxon>
        <taxon>Spirotrichea</taxon>
        <taxon>Hypotrichia</taxon>
        <taxon>Euplotida</taxon>
        <taxon>Euplotidae</taxon>
        <taxon>Moneuplotes</taxon>
    </lineage>
</organism>
<dbReference type="InterPro" id="IPR000315">
    <property type="entry name" value="Znf_B-box"/>
</dbReference>
<proteinExistence type="predicted"/>
<protein>
    <recommendedName>
        <fullName evidence="7">RING-type domain-containing protein</fullName>
    </recommendedName>
</protein>
<dbReference type="GO" id="GO:0008270">
    <property type="term" value="F:zinc ion binding"/>
    <property type="evidence" value="ECO:0007669"/>
    <property type="project" value="UniProtKB-KW"/>
</dbReference>
<dbReference type="PANTHER" id="PTHR24103">
    <property type="entry name" value="E3 UBIQUITIN-PROTEIN LIGASE TRIM"/>
    <property type="match status" value="1"/>
</dbReference>
<evidence type="ECO:0000256" key="2">
    <source>
        <dbReference type="PROSITE-ProRule" id="PRU00024"/>
    </source>
</evidence>
<evidence type="ECO:0000259" key="3">
    <source>
        <dbReference type="PROSITE" id="PS50089"/>
    </source>
</evidence>
<dbReference type="AlphaFoldDB" id="A0AAD1UKV7"/>
<gene>
    <name evidence="5" type="ORF">ECRASSUSDP1_LOCUS12561</name>
</gene>
<evidence type="ECO:0008006" key="7">
    <source>
        <dbReference type="Google" id="ProtNLM"/>
    </source>
</evidence>
<dbReference type="InterPro" id="IPR050143">
    <property type="entry name" value="TRIM/RBCC"/>
</dbReference>
<dbReference type="InterPro" id="IPR013083">
    <property type="entry name" value="Znf_RING/FYVE/PHD"/>
</dbReference>
<dbReference type="CDD" id="cd19756">
    <property type="entry name" value="Bbox2"/>
    <property type="match status" value="1"/>
</dbReference>